<dbReference type="InterPro" id="IPR008146">
    <property type="entry name" value="Gln_synth_cat_dom"/>
</dbReference>
<dbReference type="RefSeq" id="WP_377172721.1">
    <property type="nucleotide sequence ID" value="NZ_JBHTJC010000005.1"/>
</dbReference>
<dbReference type="InterPro" id="IPR008147">
    <property type="entry name" value="Gln_synt_N"/>
</dbReference>
<dbReference type="InterPro" id="IPR018247">
    <property type="entry name" value="EF_Hand_1_Ca_BS"/>
</dbReference>
<keyword evidence="3" id="KW-0436">Ligase</keyword>
<evidence type="ECO:0000313" key="11">
    <source>
        <dbReference type="Proteomes" id="UP001607157"/>
    </source>
</evidence>
<keyword evidence="11" id="KW-1185">Reference proteome</keyword>
<evidence type="ECO:0000256" key="2">
    <source>
        <dbReference type="ARBA" id="ARBA00003117"/>
    </source>
</evidence>
<dbReference type="Gene3D" id="3.10.20.70">
    <property type="entry name" value="Glutamine synthetase, N-terminal domain"/>
    <property type="match status" value="1"/>
</dbReference>
<evidence type="ECO:0000259" key="9">
    <source>
        <dbReference type="PROSITE" id="PS51987"/>
    </source>
</evidence>
<dbReference type="SMART" id="SM01230">
    <property type="entry name" value="Gln-synt_C"/>
    <property type="match status" value="1"/>
</dbReference>
<accession>A0ABW7I6Z2</accession>
<evidence type="ECO:0000256" key="3">
    <source>
        <dbReference type="ARBA" id="ARBA00022598"/>
    </source>
</evidence>
<evidence type="ECO:0000256" key="5">
    <source>
        <dbReference type="ARBA" id="ARBA00022840"/>
    </source>
</evidence>
<name>A0ABW7I6Z2_9RHOB</name>
<comment type="similarity">
    <text evidence="7 8">Belongs to the glutamine synthetase family.</text>
</comment>
<comment type="caution">
    <text evidence="10">The sequence shown here is derived from an EMBL/GenBank/DDBJ whole genome shotgun (WGS) entry which is preliminary data.</text>
</comment>
<dbReference type="PROSITE" id="PS51987">
    <property type="entry name" value="GS_CATALYTIC"/>
    <property type="match status" value="1"/>
</dbReference>
<dbReference type="SUPFAM" id="SSF55931">
    <property type="entry name" value="Glutamine synthetase/guanido kinase"/>
    <property type="match status" value="1"/>
</dbReference>
<evidence type="ECO:0000256" key="6">
    <source>
        <dbReference type="ARBA" id="ARBA00023231"/>
    </source>
</evidence>
<keyword evidence="5" id="KW-0067">ATP-binding</keyword>
<gene>
    <name evidence="10" type="ORF">ACGRVM_07105</name>
</gene>
<evidence type="ECO:0000256" key="1">
    <source>
        <dbReference type="ARBA" id="ARBA00001946"/>
    </source>
</evidence>
<feature type="domain" description="GS catalytic" evidence="9">
    <location>
        <begin position="106"/>
        <end position="432"/>
    </location>
</feature>
<evidence type="ECO:0000256" key="4">
    <source>
        <dbReference type="ARBA" id="ARBA00022741"/>
    </source>
</evidence>
<reference evidence="10 11" key="1">
    <citation type="submission" date="2024-10" db="EMBL/GenBank/DDBJ databases">
        <authorList>
            <person name="Yang X.-N."/>
        </authorList>
    </citation>
    <scope>NUCLEOTIDE SEQUENCE [LARGE SCALE GENOMIC DNA]</scope>
    <source>
        <strain evidence="10 11">CAU 1059</strain>
    </source>
</reference>
<dbReference type="InterPro" id="IPR036651">
    <property type="entry name" value="Gln_synt_N_sf"/>
</dbReference>
<dbReference type="Gene3D" id="3.30.590.10">
    <property type="entry name" value="Glutamine synthetase/guanido kinase, catalytic domain"/>
    <property type="match status" value="1"/>
</dbReference>
<keyword evidence="4" id="KW-0547">Nucleotide-binding</keyword>
<sequence length="432" mass="45390">MPKLDADATGMIGNVDLSNVMRGRSFPIARLDAMLAGGLPWVPANITLSPCNSLPAKSPFGPVGETRLMAVDAPPIVFPAQEGLPTLQFHLAEITHHDGTPWPVCPRSALRAALTALKEEFGLDMKAGFEHELYIEGLEGAPSPAFSLEGTRRVSDIAARVNGILAPAGAALEQCVAEFGHYQFEIAGAVTDALSAADNAVLALAAIRDQARRAGLHATFAPKPDPQQPGSGVHVHFSLWEAGAPVTAAGDALTPRAASFAAGIFAALPSVLACSISNANSYARLAPSSWVGVFPCIGTRNREAAIRICPRAQGAGGVNAQASMEYRLADATANPYLMLAALIHAGMDGMRAALPSPPDVTVDPATLSDTERRDLGLDALPSSPAQTLSRADALERWFGQTFTAAFRAVRENDIEDAARLGEDYTRVMTRAI</sequence>
<organism evidence="10 11">
    <name type="scientific">Roseovarius aquimarinus</name>
    <dbReference type="NCBI Taxonomy" id="1229156"/>
    <lineage>
        <taxon>Bacteria</taxon>
        <taxon>Pseudomonadati</taxon>
        <taxon>Pseudomonadota</taxon>
        <taxon>Alphaproteobacteria</taxon>
        <taxon>Rhodobacterales</taxon>
        <taxon>Roseobacteraceae</taxon>
        <taxon>Roseovarius</taxon>
    </lineage>
</organism>
<dbReference type="Pfam" id="PF16952">
    <property type="entry name" value="Gln-synt_N_2"/>
    <property type="match status" value="1"/>
</dbReference>
<dbReference type="PANTHER" id="PTHR43785">
    <property type="entry name" value="GAMMA-GLUTAMYLPUTRESCINE SYNTHETASE"/>
    <property type="match status" value="1"/>
</dbReference>
<evidence type="ECO:0000256" key="8">
    <source>
        <dbReference type="RuleBase" id="RU000384"/>
    </source>
</evidence>
<dbReference type="Proteomes" id="UP001607157">
    <property type="component" value="Unassembled WGS sequence"/>
</dbReference>
<dbReference type="Pfam" id="PF00120">
    <property type="entry name" value="Gln-synt_C"/>
    <property type="match status" value="1"/>
</dbReference>
<evidence type="ECO:0000313" key="10">
    <source>
        <dbReference type="EMBL" id="MFH0253654.1"/>
    </source>
</evidence>
<protein>
    <recommendedName>
        <fullName evidence="9">GS catalytic domain-containing protein</fullName>
    </recommendedName>
</protein>
<proteinExistence type="inferred from homology"/>
<dbReference type="PROSITE" id="PS00018">
    <property type="entry name" value="EF_HAND_1"/>
    <property type="match status" value="1"/>
</dbReference>
<dbReference type="EMBL" id="JBIHMM010000001">
    <property type="protein sequence ID" value="MFH0253654.1"/>
    <property type="molecule type" value="Genomic_DNA"/>
</dbReference>
<evidence type="ECO:0000256" key="7">
    <source>
        <dbReference type="PROSITE-ProRule" id="PRU01331"/>
    </source>
</evidence>
<dbReference type="PANTHER" id="PTHR43785:SF12">
    <property type="entry name" value="TYPE-1 GLUTAMINE SYNTHETASE 2"/>
    <property type="match status" value="1"/>
</dbReference>
<comment type="function">
    <text evidence="2">Catalyzes the ATP-dependent biosynthesis of glutamine from glutamate and ammonia.</text>
</comment>
<dbReference type="InterPro" id="IPR014746">
    <property type="entry name" value="Gln_synth/guanido_kin_cat_dom"/>
</dbReference>
<keyword evidence="6" id="KW-0535">Nitrogen fixation</keyword>
<comment type="cofactor">
    <cofactor evidence="1">
        <name>Mg(2+)</name>
        <dbReference type="ChEBI" id="CHEBI:18420"/>
    </cofactor>
</comment>